<accession>A0A7J9H4V4</accession>
<protein>
    <recommendedName>
        <fullName evidence="10">Cyclin N-terminal domain-containing protein</fullName>
    </recommendedName>
</protein>
<dbReference type="InterPro" id="IPR039361">
    <property type="entry name" value="Cyclin"/>
</dbReference>
<organism evidence="8 9">
    <name type="scientific">Gossypium harknessii</name>
    <dbReference type="NCBI Taxonomy" id="34285"/>
    <lineage>
        <taxon>Eukaryota</taxon>
        <taxon>Viridiplantae</taxon>
        <taxon>Streptophyta</taxon>
        <taxon>Embryophyta</taxon>
        <taxon>Tracheophyta</taxon>
        <taxon>Spermatophyta</taxon>
        <taxon>Magnoliopsida</taxon>
        <taxon>eudicotyledons</taxon>
        <taxon>Gunneridae</taxon>
        <taxon>Pentapetalae</taxon>
        <taxon>rosids</taxon>
        <taxon>malvids</taxon>
        <taxon>Malvales</taxon>
        <taxon>Malvaceae</taxon>
        <taxon>Malvoideae</taxon>
        <taxon>Gossypium</taxon>
    </lineage>
</organism>
<gene>
    <name evidence="8" type="ORF">Gohar_004410</name>
</gene>
<evidence type="ECO:0000256" key="4">
    <source>
        <dbReference type="ARBA" id="ARBA00023306"/>
    </source>
</evidence>
<dbReference type="OrthoDB" id="306099at2759"/>
<dbReference type="Pfam" id="PF02984">
    <property type="entry name" value="Cyclin_C"/>
    <property type="match status" value="1"/>
</dbReference>
<feature type="domain" description="Cyclin C-terminal" evidence="7">
    <location>
        <begin position="173"/>
        <end position="302"/>
    </location>
</feature>
<evidence type="ECO:0008006" key="10">
    <source>
        <dbReference type="Google" id="ProtNLM"/>
    </source>
</evidence>
<feature type="domain" description="Cyclin-like" evidence="6">
    <location>
        <begin position="79"/>
        <end position="164"/>
    </location>
</feature>
<dbReference type="PANTHER" id="PTHR10177">
    <property type="entry name" value="CYCLINS"/>
    <property type="match status" value="1"/>
</dbReference>
<dbReference type="SMART" id="SM00385">
    <property type="entry name" value="CYCLIN"/>
    <property type="match status" value="1"/>
</dbReference>
<dbReference type="Pfam" id="PF00134">
    <property type="entry name" value="Cyclin_N"/>
    <property type="match status" value="1"/>
</dbReference>
<dbReference type="InterPro" id="IPR048258">
    <property type="entry name" value="Cyclins_cyclin-box"/>
</dbReference>
<evidence type="ECO:0000256" key="5">
    <source>
        <dbReference type="RuleBase" id="RU000383"/>
    </source>
</evidence>
<evidence type="ECO:0000313" key="9">
    <source>
        <dbReference type="Proteomes" id="UP000593560"/>
    </source>
</evidence>
<comment type="similarity">
    <text evidence="1">Belongs to the cyclin family. Cyclin D subfamily.</text>
</comment>
<dbReference type="Gene3D" id="1.10.472.10">
    <property type="entry name" value="Cyclin-like"/>
    <property type="match status" value="2"/>
</dbReference>
<dbReference type="EMBL" id="JABFAD010000008">
    <property type="protein sequence ID" value="MBA0804849.1"/>
    <property type="molecule type" value="Genomic_DNA"/>
</dbReference>
<dbReference type="SUPFAM" id="SSF47954">
    <property type="entry name" value="Cyclin-like"/>
    <property type="match status" value="2"/>
</dbReference>
<dbReference type="InterPro" id="IPR004367">
    <property type="entry name" value="Cyclin_C-dom"/>
</dbReference>
<name>A0A7J9H4V4_9ROSI</name>
<evidence type="ECO:0000313" key="8">
    <source>
        <dbReference type="EMBL" id="MBA0804849.1"/>
    </source>
</evidence>
<dbReference type="GO" id="GO:0051301">
    <property type="term" value="P:cell division"/>
    <property type="evidence" value="ECO:0007669"/>
    <property type="project" value="UniProtKB-KW"/>
</dbReference>
<dbReference type="AlphaFoldDB" id="A0A7J9H4V4"/>
<keyword evidence="9" id="KW-1185">Reference proteome</keyword>
<evidence type="ECO:0000256" key="3">
    <source>
        <dbReference type="ARBA" id="ARBA00023127"/>
    </source>
</evidence>
<keyword evidence="2" id="KW-0132">Cell division</keyword>
<evidence type="ECO:0000259" key="7">
    <source>
        <dbReference type="SMART" id="SM01332"/>
    </source>
</evidence>
<dbReference type="PROSITE" id="PS00292">
    <property type="entry name" value="CYCLINS"/>
    <property type="match status" value="1"/>
</dbReference>
<comment type="caution">
    <text evidence="8">The sequence shown here is derived from an EMBL/GenBank/DDBJ whole genome shotgun (WGS) entry which is preliminary data.</text>
</comment>
<dbReference type="FunFam" id="1.10.472.10:FF:000219">
    <property type="entry name" value="Cyclin-D5-1"/>
    <property type="match status" value="1"/>
</dbReference>
<evidence type="ECO:0000256" key="1">
    <source>
        <dbReference type="ARBA" id="ARBA00009065"/>
    </source>
</evidence>
<dbReference type="FunFam" id="1.10.472.10:FF:000069">
    <property type="entry name" value="Cyclin-D5-1"/>
    <property type="match status" value="1"/>
</dbReference>
<sequence length="384" mass="44026">MGEFESYFSCSNLLCQETEEEVSFFETEAEDDENLYLNDKDDDDEYIEKLIQRETSCISDYPITIRNKWPQCARLNAIEWIFKTRTLFGFQIRTAYMSVMYLDRFLSKKSIDDGKLCVIRLLSVACLSLAAKMEERRVPVLSEYPTQDHFENKVVQRMELLVVSTLEWKMSTITPFAYLSYFIHKFYGESKPEGLVSKALHLIMLMIKEINLVDHRSSVIAAAAVLAASSDQRLTRKAMKLKMNFISFWGSLEIENVFCCYNMMHEIEMRICKTPKCVVSSNYSSVYHAPENSCAVSRSSTRIRGPLKTPKVFLLRNQRGSSTLIMKTQSWNNFVLRWTGGKTGLKGVNAVGKLGVRGSALPHAFMGFLGDPVWHRTALNFSLQ</sequence>
<dbReference type="Proteomes" id="UP000593560">
    <property type="component" value="Unassembled WGS sequence"/>
</dbReference>
<evidence type="ECO:0000259" key="6">
    <source>
        <dbReference type="SMART" id="SM00385"/>
    </source>
</evidence>
<dbReference type="InterPro" id="IPR036915">
    <property type="entry name" value="Cyclin-like_sf"/>
</dbReference>
<dbReference type="SMART" id="SM01332">
    <property type="entry name" value="Cyclin_C"/>
    <property type="match status" value="1"/>
</dbReference>
<dbReference type="CDD" id="cd20544">
    <property type="entry name" value="CYCLIN_AtCycD-like_rpt2"/>
    <property type="match status" value="1"/>
</dbReference>
<proteinExistence type="inferred from homology"/>
<dbReference type="InterPro" id="IPR006671">
    <property type="entry name" value="Cyclin_N"/>
</dbReference>
<keyword evidence="4" id="KW-0131">Cell cycle</keyword>
<reference evidence="8 9" key="1">
    <citation type="journal article" date="2019" name="Genome Biol. Evol.">
        <title>Insights into the evolution of the New World diploid cottons (Gossypium, subgenus Houzingenia) based on genome sequencing.</title>
        <authorList>
            <person name="Grover C.E."/>
            <person name="Arick M.A. 2nd"/>
            <person name="Thrash A."/>
            <person name="Conover J.L."/>
            <person name="Sanders W.S."/>
            <person name="Peterson D.G."/>
            <person name="Frelichowski J.E."/>
            <person name="Scheffler J.A."/>
            <person name="Scheffler B.E."/>
            <person name="Wendel J.F."/>
        </authorList>
    </citation>
    <scope>NUCLEOTIDE SEQUENCE [LARGE SCALE GENOMIC DNA]</scope>
    <source>
        <strain evidence="8">0</strain>
        <tissue evidence="8">Leaf</tissue>
    </source>
</reference>
<dbReference type="CDD" id="cd20543">
    <property type="entry name" value="CYCLIN_AtCycD-like_rpt1"/>
    <property type="match status" value="1"/>
</dbReference>
<evidence type="ECO:0000256" key="2">
    <source>
        <dbReference type="ARBA" id="ARBA00022618"/>
    </source>
</evidence>
<keyword evidence="3 5" id="KW-0195">Cyclin</keyword>
<dbReference type="InterPro" id="IPR013763">
    <property type="entry name" value="Cyclin-like_dom"/>
</dbReference>